<name>A0ABD5WGY2_9EURY</name>
<sequence>MTGLGLDSGAVATSVVWETTGVLAIGTNDADARTAVGHVAEMGGGWAVVEDGEVVAELPTRVAGVCSDLEVEETAKLYDAVEAALRRLGADGDRPLLAVQTLTFPGVPQLKFSFSGYADILNREVVGLTP</sequence>
<dbReference type="AlphaFoldDB" id="A0ABD5WGY2"/>
<evidence type="ECO:0000313" key="2">
    <source>
        <dbReference type="EMBL" id="MFC7079777.1"/>
    </source>
</evidence>
<evidence type="ECO:0000259" key="1">
    <source>
        <dbReference type="Pfam" id="PF13382"/>
    </source>
</evidence>
<gene>
    <name evidence="2" type="ORF">ACFQJ6_06110</name>
</gene>
<dbReference type="RefSeq" id="WP_382209243.1">
    <property type="nucleotide sequence ID" value="NZ_JBHSZH010000005.1"/>
</dbReference>
<protein>
    <submittedName>
        <fullName evidence="2">Adenine deaminase C-terminal domain-containing protein</fullName>
    </submittedName>
</protein>
<feature type="domain" description="Adenine deaminase C-terminal" evidence="1">
    <location>
        <begin position="2"/>
        <end position="122"/>
    </location>
</feature>
<keyword evidence="3" id="KW-1185">Reference proteome</keyword>
<organism evidence="2 3">
    <name type="scientific">Halorussus caseinilyticus</name>
    <dbReference type="NCBI Taxonomy" id="3034025"/>
    <lineage>
        <taxon>Archaea</taxon>
        <taxon>Methanobacteriati</taxon>
        <taxon>Methanobacteriota</taxon>
        <taxon>Stenosarchaea group</taxon>
        <taxon>Halobacteria</taxon>
        <taxon>Halobacteriales</taxon>
        <taxon>Haladaptataceae</taxon>
        <taxon>Halorussus</taxon>
    </lineage>
</organism>
<evidence type="ECO:0000313" key="3">
    <source>
        <dbReference type="Proteomes" id="UP001596407"/>
    </source>
</evidence>
<dbReference type="InterPro" id="IPR026912">
    <property type="entry name" value="Adenine_deam_C"/>
</dbReference>
<proteinExistence type="predicted"/>
<reference evidence="2 3" key="1">
    <citation type="journal article" date="2019" name="Int. J. Syst. Evol. Microbiol.">
        <title>The Global Catalogue of Microorganisms (GCM) 10K type strain sequencing project: providing services to taxonomists for standard genome sequencing and annotation.</title>
        <authorList>
            <consortium name="The Broad Institute Genomics Platform"/>
            <consortium name="The Broad Institute Genome Sequencing Center for Infectious Disease"/>
            <person name="Wu L."/>
            <person name="Ma J."/>
        </authorList>
    </citation>
    <scope>NUCLEOTIDE SEQUENCE [LARGE SCALE GENOMIC DNA]</scope>
    <source>
        <strain evidence="2 3">DT72</strain>
    </source>
</reference>
<comment type="caution">
    <text evidence="2">The sequence shown here is derived from an EMBL/GenBank/DDBJ whole genome shotgun (WGS) entry which is preliminary data.</text>
</comment>
<accession>A0ABD5WGY2</accession>
<dbReference type="Pfam" id="PF13382">
    <property type="entry name" value="Adenine_deam_C"/>
    <property type="match status" value="1"/>
</dbReference>
<dbReference type="Proteomes" id="UP001596407">
    <property type="component" value="Unassembled WGS sequence"/>
</dbReference>
<dbReference type="EMBL" id="JBHSZH010000005">
    <property type="protein sequence ID" value="MFC7079777.1"/>
    <property type="molecule type" value="Genomic_DNA"/>
</dbReference>